<dbReference type="RefSeq" id="WP_168742338.1">
    <property type="nucleotide sequence ID" value="NZ_JABAHZ010000009.1"/>
</dbReference>
<comment type="caution">
    <text evidence="1">The sequence shown here is derived from an EMBL/GenBank/DDBJ whole genome shotgun (WGS) entry which is preliminary data.</text>
</comment>
<dbReference type="PROSITE" id="PS51257">
    <property type="entry name" value="PROKAR_LIPOPROTEIN"/>
    <property type="match status" value="1"/>
</dbReference>
<gene>
    <name evidence="1" type="ORF">HGH91_27270</name>
</gene>
<evidence type="ECO:0000313" key="2">
    <source>
        <dbReference type="Proteomes" id="UP000552864"/>
    </source>
</evidence>
<proteinExistence type="predicted"/>
<dbReference type="AlphaFoldDB" id="A0A847ST62"/>
<organism evidence="1 2">
    <name type="scientific">Chitinophaga eiseniae</name>
    <dbReference type="NCBI Taxonomy" id="634771"/>
    <lineage>
        <taxon>Bacteria</taxon>
        <taxon>Pseudomonadati</taxon>
        <taxon>Bacteroidota</taxon>
        <taxon>Chitinophagia</taxon>
        <taxon>Chitinophagales</taxon>
        <taxon>Chitinophagaceae</taxon>
        <taxon>Chitinophaga</taxon>
    </lineage>
</organism>
<dbReference type="EMBL" id="JABAHZ010000009">
    <property type="protein sequence ID" value="NLR82347.1"/>
    <property type="molecule type" value="Genomic_DNA"/>
</dbReference>
<accession>A0A847ST62</accession>
<name>A0A847ST62_9BACT</name>
<evidence type="ECO:0000313" key="1">
    <source>
        <dbReference type="EMBL" id="NLR82347.1"/>
    </source>
</evidence>
<dbReference type="Proteomes" id="UP000552864">
    <property type="component" value="Unassembled WGS sequence"/>
</dbReference>
<sequence length="173" mass="19579">MKANIYLFLLLLTGVLLTSCKKSDIAYENDFNTSVRSWMNFKAASGNSYRYVVSFSSWAGFSTETVITVKEGKVVQRSFTAKRRIDSIPGQLEVYEQWTEEESKVGSHGNAYPPQTLDEIYKAAKDRWLLKRSNAKTYFEAKNNGMISSCGFVENGCMDDCFQGIDISLIEKI</sequence>
<reference evidence="1 2" key="1">
    <citation type="submission" date="2020-04" db="EMBL/GenBank/DDBJ databases">
        <authorList>
            <person name="Yin C."/>
        </authorList>
    </citation>
    <scope>NUCLEOTIDE SEQUENCE [LARGE SCALE GENOMIC DNA]</scope>
    <source>
        <strain evidence="1 2">Ak56</strain>
    </source>
</reference>
<evidence type="ECO:0008006" key="3">
    <source>
        <dbReference type="Google" id="ProtNLM"/>
    </source>
</evidence>
<protein>
    <recommendedName>
        <fullName evidence="3">Lipoprotein</fullName>
    </recommendedName>
</protein>
<keyword evidence="2" id="KW-1185">Reference proteome</keyword>